<feature type="modified residue" description="4-aspartylphosphate" evidence="2">
    <location>
        <position position="53"/>
    </location>
</feature>
<dbReference type="InterPro" id="IPR013972">
    <property type="entry name" value="YcbB"/>
</dbReference>
<sequence length="279" mass="31920">MNFYIIDDDISILVMLQKILEKNTDYYVIGKATEAEKALTDILLLDVDVVLIDLLIPNMSGIELMNRLKISKNYLHFIMISQVTDNSLKQEAYEAGVEFFINKPINVIEVQTVVEKIVQNIDLSQKLINIQSLIGENSENSSSFNTNDSRKQKVLSILRLLGINSDAGTTDILVIYEIISSKNLYFNQIDICEQLNIDAREKKIIFQRIRRAIKHGLTNLANLYLDDAQDEIITEYANSLYGYKNIRNEMQFINGYRDAGGRVSLRHFLDGLVQETDNN</sequence>
<keyword evidence="4" id="KW-0238">DNA-binding</keyword>
<dbReference type="Pfam" id="PF00072">
    <property type="entry name" value="Response_reg"/>
    <property type="match status" value="1"/>
</dbReference>
<dbReference type="PANTHER" id="PTHR44591:SF3">
    <property type="entry name" value="RESPONSE REGULATORY DOMAIN-CONTAINING PROTEIN"/>
    <property type="match status" value="1"/>
</dbReference>
<protein>
    <submittedName>
        <fullName evidence="4">DNA-binding response regulator</fullName>
    </submittedName>
</protein>
<dbReference type="PANTHER" id="PTHR44591">
    <property type="entry name" value="STRESS RESPONSE REGULATOR PROTEIN 1"/>
    <property type="match status" value="1"/>
</dbReference>
<evidence type="ECO:0000256" key="1">
    <source>
        <dbReference type="ARBA" id="ARBA00022553"/>
    </source>
</evidence>
<dbReference type="PROSITE" id="PS50110">
    <property type="entry name" value="RESPONSE_REGULATORY"/>
    <property type="match status" value="1"/>
</dbReference>
<feature type="domain" description="Response regulatory" evidence="3">
    <location>
        <begin position="2"/>
        <end position="118"/>
    </location>
</feature>
<dbReference type="SUPFAM" id="SSF52172">
    <property type="entry name" value="CheY-like"/>
    <property type="match status" value="1"/>
</dbReference>
<name>A0A091C814_9ENTE</name>
<proteinExistence type="predicted"/>
<organism evidence="4 5">
    <name type="scientific">Tetragenococcus muriaticus 3MR10-3</name>
    <dbReference type="NCBI Taxonomy" id="1302648"/>
    <lineage>
        <taxon>Bacteria</taxon>
        <taxon>Bacillati</taxon>
        <taxon>Bacillota</taxon>
        <taxon>Bacilli</taxon>
        <taxon>Lactobacillales</taxon>
        <taxon>Enterococcaceae</taxon>
        <taxon>Tetragenococcus</taxon>
    </lineage>
</organism>
<reference evidence="4 5" key="1">
    <citation type="submission" date="2014-08" db="EMBL/GenBank/DDBJ databases">
        <title>Genome sequence of Tetragenococcus muriaticus.</title>
        <authorList>
            <person name="Chuea-nongthon C."/>
            <person name="Rodtong S."/>
            <person name="Yongsawatdigul J."/>
            <person name="Steele J.L."/>
            <person name="Liu X.-y."/>
            <person name="Speers J."/>
            <person name="Glasner J.D."/>
            <person name="Neeno-Eckwall E.C."/>
        </authorList>
    </citation>
    <scope>NUCLEOTIDE SEQUENCE [LARGE SCALE GENOMIC DNA]</scope>
    <source>
        <strain evidence="4 5">3MR10-3</strain>
    </source>
</reference>
<dbReference type="AlphaFoldDB" id="A0A091C814"/>
<gene>
    <name evidence="4" type="ORF">TMU3MR103_0120</name>
</gene>
<dbReference type="InterPro" id="IPR011006">
    <property type="entry name" value="CheY-like_superfamily"/>
</dbReference>
<accession>A0A091C814</accession>
<evidence type="ECO:0000256" key="2">
    <source>
        <dbReference type="PROSITE-ProRule" id="PRU00169"/>
    </source>
</evidence>
<keyword evidence="5" id="KW-1185">Reference proteome</keyword>
<dbReference type="Pfam" id="PF08664">
    <property type="entry name" value="YcbB"/>
    <property type="match status" value="1"/>
</dbReference>
<dbReference type="InterPro" id="IPR001789">
    <property type="entry name" value="Sig_transdc_resp-reg_receiver"/>
</dbReference>
<dbReference type="Proteomes" id="UP000029381">
    <property type="component" value="Unassembled WGS sequence"/>
</dbReference>
<dbReference type="Gene3D" id="3.40.50.2300">
    <property type="match status" value="1"/>
</dbReference>
<dbReference type="SMART" id="SM00448">
    <property type="entry name" value="REC"/>
    <property type="match status" value="1"/>
</dbReference>
<evidence type="ECO:0000259" key="3">
    <source>
        <dbReference type="PROSITE" id="PS50110"/>
    </source>
</evidence>
<evidence type="ECO:0000313" key="4">
    <source>
        <dbReference type="EMBL" id="KFN93099.1"/>
    </source>
</evidence>
<dbReference type="RefSeq" id="WP_038021759.1">
    <property type="nucleotide sequence ID" value="NZ_JPVT01000012.1"/>
</dbReference>
<dbReference type="InterPro" id="IPR050595">
    <property type="entry name" value="Bact_response_regulator"/>
</dbReference>
<dbReference type="PATRIC" id="fig|1302648.3.peg.108"/>
<dbReference type="GO" id="GO:0000160">
    <property type="term" value="P:phosphorelay signal transduction system"/>
    <property type="evidence" value="ECO:0007669"/>
    <property type="project" value="InterPro"/>
</dbReference>
<dbReference type="EMBL" id="JPVT01000012">
    <property type="protein sequence ID" value="KFN93099.1"/>
    <property type="molecule type" value="Genomic_DNA"/>
</dbReference>
<dbReference type="GO" id="GO:0003677">
    <property type="term" value="F:DNA binding"/>
    <property type="evidence" value="ECO:0007669"/>
    <property type="project" value="UniProtKB-KW"/>
</dbReference>
<comment type="caution">
    <text evidence="4">The sequence shown here is derived from an EMBL/GenBank/DDBJ whole genome shotgun (WGS) entry which is preliminary data.</text>
</comment>
<keyword evidence="1 2" id="KW-0597">Phosphoprotein</keyword>
<evidence type="ECO:0000313" key="5">
    <source>
        <dbReference type="Proteomes" id="UP000029381"/>
    </source>
</evidence>